<gene>
    <name evidence="14" type="ORF">ACFSC0_20355</name>
</gene>
<evidence type="ECO:0000256" key="1">
    <source>
        <dbReference type="ARBA" id="ARBA00000085"/>
    </source>
</evidence>
<keyword evidence="7" id="KW-0547">Nucleotide-binding</keyword>
<evidence type="ECO:0000256" key="5">
    <source>
        <dbReference type="ARBA" id="ARBA00022679"/>
    </source>
</evidence>
<keyword evidence="8" id="KW-0418">Kinase</keyword>
<evidence type="ECO:0000256" key="10">
    <source>
        <dbReference type="ARBA" id="ARBA00022989"/>
    </source>
</evidence>
<evidence type="ECO:0000259" key="13">
    <source>
        <dbReference type="PROSITE" id="PS50839"/>
    </source>
</evidence>
<dbReference type="InterPro" id="IPR036890">
    <property type="entry name" value="HATPase_C_sf"/>
</dbReference>
<dbReference type="PROSITE" id="PS50839">
    <property type="entry name" value="CHASE"/>
    <property type="match status" value="1"/>
</dbReference>
<dbReference type="Pfam" id="PF03924">
    <property type="entry name" value="CHASE"/>
    <property type="match status" value="1"/>
</dbReference>
<evidence type="ECO:0000256" key="7">
    <source>
        <dbReference type="ARBA" id="ARBA00022741"/>
    </source>
</evidence>
<keyword evidence="11 12" id="KW-0472">Membrane</keyword>
<dbReference type="InterPro" id="IPR011102">
    <property type="entry name" value="Sig_transdc_His_kinase_HWE"/>
</dbReference>
<dbReference type="SMART" id="SM00911">
    <property type="entry name" value="HWE_HK"/>
    <property type="match status" value="1"/>
</dbReference>
<reference evidence="15" key="1">
    <citation type="journal article" date="2019" name="Int. J. Syst. Evol. Microbiol.">
        <title>The Global Catalogue of Microorganisms (GCM) 10K type strain sequencing project: providing services to taxonomists for standard genome sequencing and annotation.</title>
        <authorList>
            <consortium name="The Broad Institute Genomics Platform"/>
            <consortium name="The Broad Institute Genome Sequencing Center for Infectious Disease"/>
            <person name="Wu L."/>
            <person name="Ma J."/>
        </authorList>
    </citation>
    <scope>NUCLEOTIDE SEQUENCE [LARGE SCALE GENOMIC DNA]</scope>
    <source>
        <strain evidence="15">DFY28</strain>
    </source>
</reference>
<dbReference type="InterPro" id="IPR006189">
    <property type="entry name" value="CHASE_dom"/>
</dbReference>
<organism evidence="14 15">
    <name type="scientific">Phenylobacterium terrae</name>
    <dbReference type="NCBI Taxonomy" id="2665495"/>
    <lineage>
        <taxon>Bacteria</taxon>
        <taxon>Pseudomonadati</taxon>
        <taxon>Pseudomonadota</taxon>
        <taxon>Alphaproteobacteria</taxon>
        <taxon>Caulobacterales</taxon>
        <taxon>Caulobacteraceae</taxon>
        <taxon>Phenylobacterium</taxon>
    </lineage>
</organism>
<comment type="subcellular location">
    <subcellularLocation>
        <location evidence="2">Membrane</location>
    </subcellularLocation>
</comment>
<evidence type="ECO:0000256" key="6">
    <source>
        <dbReference type="ARBA" id="ARBA00022692"/>
    </source>
</evidence>
<dbReference type="SUPFAM" id="SSF55874">
    <property type="entry name" value="ATPase domain of HSP90 chaperone/DNA topoisomerase II/histidine kinase"/>
    <property type="match status" value="1"/>
</dbReference>
<comment type="caution">
    <text evidence="14">The sequence shown here is derived from an EMBL/GenBank/DDBJ whole genome shotgun (WGS) entry which is preliminary data.</text>
</comment>
<keyword evidence="5" id="KW-0808">Transferase</keyword>
<dbReference type="InterPro" id="IPR042240">
    <property type="entry name" value="CHASE_sf"/>
</dbReference>
<dbReference type="Pfam" id="PF07536">
    <property type="entry name" value="HWE_HK"/>
    <property type="match status" value="1"/>
</dbReference>
<keyword evidence="10 12" id="KW-1133">Transmembrane helix</keyword>
<proteinExistence type="predicted"/>
<name>A0ABW4N715_9CAUL</name>
<evidence type="ECO:0000256" key="11">
    <source>
        <dbReference type="ARBA" id="ARBA00023136"/>
    </source>
</evidence>
<evidence type="ECO:0000256" key="12">
    <source>
        <dbReference type="SAM" id="Phobius"/>
    </source>
</evidence>
<dbReference type="EC" id="2.7.13.3" evidence="3"/>
<dbReference type="PANTHER" id="PTHR41523:SF7">
    <property type="entry name" value="HISTIDINE KINASE"/>
    <property type="match status" value="1"/>
</dbReference>
<keyword evidence="6 12" id="KW-0812">Transmembrane</keyword>
<dbReference type="PANTHER" id="PTHR41523">
    <property type="entry name" value="TWO-COMPONENT SYSTEM SENSOR PROTEIN"/>
    <property type="match status" value="1"/>
</dbReference>
<dbReference type="Gene3D" id="3.30.565.10">
    <property type="entry name" value="Histidine kinase-like ATPase, C-terminal domain"/>
    <property type="match status" value="1"/>
</dbReference>
<evidence type="ECO:0000256" key="2">
    <source>
        <dbReference type="ARBA" id="ARBA00004370"/>
    </source>
</evidence>
<evidence type="ECO:0000313" key="14">
    <source>
        <dbReference type="EMBL" id="MFD1785756.1"/>
    </source>
</evidence>
<evidence type="ECO:0000256" key="8">
    <source>
        <dbReference type="ARBA" id="ARBA00022777"/>
    </source>
</evidence>
<dbReference type="EMBL" id="JBHUEY010000012">
    <property type="protein sequence ID" value="MFD1785756.1"/>
    <property type="molecule type" value="Genomic_DNA"/>
</dbReference>
<evidence type="ECO:0000256" key="3">
    <source>
        <dbReference type="ARBA" id="ARBA00012438"/>
    </source>
</evidence>
<keyword evidence="4" id="KW-0597">Phosphoprotein</keyword>
<comment type="catalytic activity">
    <reaction evidence="1">
        <text>ATP + protein L-histidine = ADP + protein N-phospho-L-histidine.</text>
        <dbReference type="EC" id="2.7.13.3"/>
    </reaction>
</comment>
<protein>
    <recommendedName>
        <fullName evidence="3">histidine kinase</fullName>
        <ecNumber evidence="3">2.7.13.3</ecNumber>
    </recommendedName>
</protein>
<dbReference type="Proteomes" id="UP001597237">
    <property type="component" value="Unassembled WGS sequence"/>
</dbReference>
<evidence type="ECO:0000313" key="15">
    <source>
        <dbReference type="Proteomes" id="UP001597237"/>
    </source>
</evidence>
<accession>A0ABW4N715</accession>
<feature type="domain" description="CHASE" evidence="13">
    <location>
        <begin position="86"/>
        <end position="308"/>
    </location>
</feature>
<dbReference type="SMART" id="SM01079">
    <property type="entry name" value="CHASE"/>
    <property type="match status" value="1"/>
</dbReference>
<sequence>MRGLLGRIGASAMGRRLGLPRSLPVFVLIIGMVASTAASLQVRWLVEAKDMERFQHAADQTSGDIAARMQAYVAILKAGEGLFHAFKGEVDAAQFTAFADHLELPAVYPGIQGIGFSRKVAAADKAALIAEIRRQGDPDFTIRPDTPREEVHAIVYLEPRDARNEAAIGFDMFTHPVRRAAMAAARDAGEPVMSGKVELVQEITEDKQAGFLIYQPVYRGGATPTAVEERRRLLDGFVYAPFRADDLLHGIYSDQQNPRVDFAVYDGAPEPENLLHRSFSGSVAARAADARFTSERRITIAGRTWTLRFFTRPEFELGSGRSFPLLFLGGGMLATLLVAAATWSQVRARLAAEHEVAARQAAEGQLRLLLDELNHRVKNTLATVQSVAAQTLREGQAPHEAREEFEGRLVALSQTHDLLTRDSWRGARLADLVQVEVAPYESARTGRVAAKGPAVWLSPNLAVALGMALHELVTNAVKYGALSTDAGRVEIEWRLSGQGAERRLELCWEEIGGPPVAPPTRKGFGARLITTGLRRQLNGQVDLIFDPAGVRCTIDMPLPED</sequence>
<dbReference type="Gene3D" id="3.30.450.350">
    <property type="entry name" value="CHASE domain"/>
    <property type="match status" value="1"/>
</dbReference>
<feature type="transmembrane region" description="Helical" evidence="12">
    <location>
        <begin position="23"/>
        <end position="46"/>
    </location>
</feature>
<dbReference type="RefSeq" id="WP_377283335.1">
    <property type="nucleotide sequence ID" value="NZ_JBHRSI010000009.1"/>
</dbReference>
<keyword evidence="9" id="KW-0067">ATP-binding</keyword>
<evidence type="ECO:0000256" key="4">
    <source>
        <dbReference type="ARBA" id="ARBA00022553"/>
    </source>
</evidence>
<keyword evidence="15" id="KW-1185">Reference proteome</keyword>
<evidence type="ECO:0000256" key="9">
    <source>
        <dbReference type="ARBA" id="ARBA00022840"/>
    </source>
</evidence>